<keyword evidence="3" id="KW-1185">Reference proteome</keyword>
<dbReference type="Proteomes" id="UP001283361">
    <property type="component" value="Unassembled WGS sequence"/>
</dbReference>
<evidence type="ECO:0000313" key="2">
    <source>
        <dbReference type="EMBL" id="KAK3800857.1"/>
    </source>
</evidence>
<gene>
    <name evidence="2" type="ORF">RRG08_008611</name>
</gene>
<reference evidence="2" key="1">
    <citation type="journal article" date="2023" name="G3 (Bethesda)">
        <title>A reference genome for the long-term kleptoplast-retaining sea slug Elysia crispata morphotype clarki.</title>
        <authorList>
            <person name="Eastman K.E."/>
            <person name="Pendleton A.L."/>
            <person name="Shaikh M.A."/>
            <person name="Suttiyut T."/>
            <person name="Ogas R."/>
            <person name="Tomko P."/>
            <person name="Gavelis G."/>
            <person name="Widhalm J.R."/>
            <person name="Wisecaver J.H."/>
        </authorList>
    </citation>
    <scope>NUCLEOTIDE SEQUENCE</scope>
    <source>
        <strain evidence="2">ECLA1</strain>
    </source>
</reference>
<comment type="caution">
    <text evidence="2">The sequence shown here is derived from an EMBL/GenBank/DDBJ whole genome shotgun (WGS) entry which is preliminary data.</text>
</comment>
<dbReference type="AlphaFoldDB" id="A0AAE1B781"/>
<accession>A0AAE1B781</accession>
<evidence type="ECO:0000256" key="1">
    <source>
        <dbReference type="SAM" id="MobiDB-lite"/>
    </source>
</evidence>
<dbReference type="EMBL" id="JAWDGP010000410">
    <property type="protein sequence ID" value="KAK3800857.1"/>
    <property type="molecule type" value="Genomic_DNA"/>
</dbReference>
<name>A0AAE1B781_9GAST</name>
<evidence type="ECO:0000313" key="3">
    <source>
        <dbReference type="Proteomes" id="UP001283361"/>
    </source>
</evidence>
<organism evidence="2 3">
    <name type="scientific">Elysia crispata</name>
    <name type="common">lettuce slug</name>
    <dbReference type="NCBI Taxonomy" id="231223"/>
    <lineage>
        <taxon>Eukaryota</taxon>
        <taxon>Metazoa</taxon>
        <taxon>Spiralia</taxon>
        <taxon>Lophotrochozoa</taxon>
        <taxon>Mollusca</taxon>
        <taxon>Gastropoda</taxon>
        <taxon>Heterobranchia</taxon>
        <taxon>Euthyneura</taxon>
        <taxon>Panpulmonata</taxon>
        <taxon>Sacoglossa</taxon>
        <taxon>Placobranchoidea</taxon>
        <taxon>Plakobranchidae</taxon>
        <taxon>Elysia</taxon>
    </lineage>
</organism>
<sequence>MVELYEYFHYLVASAHPQCHLKAPPPSHPSPWEESYKETPRSQQQSSRDSPHNKPDGLGARPSGQELTFKKHRLLFLLGTLTRIEVDGIDSRVSISRYSEGST</sequence>
<feature type="region of interest" description="Disordered" evidence="1">
    <location>
        <begin position="20"/>
        <end position="65"/>
    </location>
</feature>
<protein>
    <submittedName>
        <fullName evidence="2">Uncharacterized protein</fullName>
    </submittedName>
</protein>
<proteinExistence type="predicted"/>